<dbReference type="InterPro" id="IPR000150">
    <property type="entry name" value="Cof"/>
</dbReference>
<dbReference type="Gene3D" id="3.40.50.1000">
    <property type="entry name" value="HAD superfamily/HAD-like"/>
    <property type="match status" value="1"/>
</dbReference>
<dbReference type="OrthoDB" id="9810101at2"/>
<sequence>MQLFVSDLDGTLLNTDREISVYSKNELNKLIDRGVNFTIATARTPATVVDILEGLNLKLPITLMNGVLIYNVNDRKYIDIKEIEKPLVEDIINIFEEFNKQVFIYAIKNNHLFVYHKELINKYEQKYFDERCHKSLKTFVKVDNYKDALKDSKVINFVILDDFNRVNKIHDKVSNIKGLIAEYHKDIYGEGHYFYEVYSDKASKANGVKYLQRYVDSKEIISFGDNLNDIPMFEISTECYAMGNAVEKLKGIATATIGDNNSDSVAIFIKDRILKK</sequence>
<evidence type="ECO:0000313" key="2">
    <source>
        <dbReference type="Proteomes" id="UP000198597"/>
    </source>
</evidence>
<dbReference type="InterPro" id="IPR023214">
    <property type="entry name" value="HAD_sf"/>
</dbReference>
<reference evidence="1 2" key="1">
    <citation type="submission" date="2016-10" db="EMBL/GenBank/DDBJ databases">
        <authorList>
            <person name="de Groot N.N."/>
        </authorList>
    </citation>
    <scope>NUCLEOTIDE SEQUENCE [LARGE SCALE GENOMIC DNA]</scope>
    <source>
        <strain evidence="1 2">DSM 12272</strain>
    </source>
</reference>
<evidence type="ECO:0008006" key="3">
    <source>
        <dbReference type="Google" id="ProtNLM"/>
    </source>
</evidence>
<dbReference type="Proteomes" id="UP000198597">
    <property type="component" value="Unassembled WGS sequence"/>
</dbReference>
<name>A0A1H0UCR3_9CLOT</name>
<dbReference type="RefSeq" id="WP_089971240.1">
    <property type="nucleotide sequence ID" value="NZ_FNJM01000010.1"/>
</dbReference>
<dbReference type="PANTHER" id="PTHR10000">
    <property type="entry name" value="PHOSPHOSERINE PHOSPHATASE"/>
    <property type="match status" value="1"/>
</dbReference>
<keyword evidence="2" id="KW-1185">Reference proteome</keyword>
<protein>
    <recommendedName>
        <fullName evidence="3">Cof subfamily of IIB subfamily of haloacid dehalogenase superfamily/HAD-superfamily hydrolase, subfamily IIB</fullName>
    </recommendedName>
</protein>
<dbReference type="AlphaFoldDB" id="A0A1H0UCR3"/>
<dbReference type="SUPFAM" id="SSF56784">
    <property type="entry name" value="HAD-like"/>
    <property type="match status" value="1"/>
</dbReference>
<dbReference type="PROSITE" id="PS01228">
    <property type="entry name" value="COF_1"/>
    <property type="match status" value="1"/>
</dbReference>
<dbReference type="NCBIfam" id="TIGR01484">
    <property type="entry name" value="HAD-SF-IIB"/>
    <property type="match status" value="1"/>
</dbReference>
<dbReference type="GO" id="GO:0016791">
    <property type="term" value="F:phosphatase activity"/>
    <property type="evidence" value="ECO:0007669"/>
    <property type="project" value="TreeGrafter"/>
</dbReference>
<dbReference type="Pfam" id="PF08282">
    <property type="entry name" value="Hydrolase_3"/>
    <property type="match status" value="1"/>
</dbReference>
<dbReference type="NCBIfam" id="TIGR00099">
    <property type="entry name" value="Cof-subfamily"/>
    <property type="match status" value="1"/>
</dbReference>
<accession>A0A1H0UCR3</accession>
<dbReference type="Gene3D" id="3.30.1240.10">
    <property type="match status" value="1"/>
</dbReference>
<proteinExistence type="predicted"/>
<gene>
    <name evidence="1" type="ORF">SAMN04488529_11033</name>
</gene>
<dbReference type="GO" id="GO:0000287">
    <property type="term" value="F:magnesium ion binding"/>
    <property type="evidence" value="ECO:0007669"/>
    <property type="project" value="TreeGrafter"/>
</dbReference>
<dbReference type="GO" id="GO:0005829">
    <property type="term" value="C:cytosol"/>
    <property type="evidence" value="ECO:0007669"/>
    <property type="project" value="TreeGrafter"/>
</dbReference>
<dbReference type="STRING" id="94869.SAMN04488529_11033"/>
<dbReference type="EMBL" id="FNJM01000010">
    <property type="protein sequence ID" value="SDP63778.1"/>
    <property type="molecule type" value="Genomic_DNA"/>
</dbReference>
<dbReference type="InterPro" id="IPR036412">
    <property type="entry name" value="HAD-like_sf"/>
</dbReference>
<organism evidence="1 2">
    <name type="scientific">Clostridium gasigenes</name>
    <dbReference type="NCBI Taxonomy" id="94869"/>
    <lineage>
        <taxon>Bacteria</taxon>
        <taxon>Bacillati</taxon>
        <taxon>Bacillota</taxon>
        <taxon>Clostridia</taxon>
        <taxon>Eubacteriales</taxon>
        <taxon>Clostridiaceae</taxon>
        <taxon>Clostridium</taxon>
    </lineage>
</organism>
<dbReference type="PANTHER" id="PTHR10000:SF8">
    <property type="entry name" value="HAD SUPERFAMILY HYDROLASE-LIKE, TYPE 3"/>
    <property type="match status" value="1"/>
</dbReference>
<dbReference type="InterPro" id="IPR006379">
    <property type="entry name" value="HAD-SF_hydro_IIB"/>
</dbReference>
<evidence type="ECO:0000313" key="1">
    <source>
        <dbReference type="EMBL" id="SDP63778.1"/>
    </source>
</evidence>